<dbReference type="EMBL" id="BK032616">
    <property type="protein sequence ID" value="DAF51515.1"/>
    <property type="molecule type" value="Genomic_DNA"/>
</dbReference>
<reference evidence="1" key="1">
    <citation type="journal article" date="2021" name="Proc. Natl. Acad. Sci. U.S.A.">
        <title>A Catalog of Tens of Thousands of Viruses from Human Metagenomes Reveals Hidden Associations with Chronic Diseases.</title>
        <authorList>
            <person name="Tisza M.J."/>
            <person name="Buck C.B."/>
        </authorList>
    </citation>
    <scope>NUCLEOTIDE SEQUENCE</scope>
    <source>
        <strain evidence="1">CtrCN24</strain>
    </source>
</reference>
<name>A0A8S5SL20_9CAUD</name>
<sequence length="47" mass="5420">MYALMAILAFMAHQAGNIPEWKDDDGSLWFKRTKKMLKLCADNGIEF</sequence>
<protein>
    <submittedName>
        <fullName evidence="1">Uncharacterized protein</fullName>
    </submittedName>
</protein>
<proteinExistence type="predicted"/>
<evidence type="ECO:0000313" key="1">
    <source>
        <dbReference type="EMBL" id="DAF51515.1"/>
    </source>
</evidence>
<accession>A0A8S5SL20</accession>
<organism evidence="1">
    <name type="scientific">Siphoviridae sp. ctrCN24</name>
    <dbReference type="NCBI Taxonomy" id="2827953"/>
    <lineage>
        <taxon>Viruses</taxon>
        <taxon>Duplodnaviria</taxon>
        <taxon>Heunggongvirae</taxon>
        <taxon>Uroviricota</taxon>
        <taxon>Caudoviricetes</taxon>
    </lineage>
</organism>